<dbReference type="CDD" id="cd00610">
    <property type="entry name" value="OAT_like"/>
    <property type="match status" value="1"/>
</dbReference>
<dbReference type="GO" id="GO:0003992">
    <property type="term" value="F:N2-acetyl-L-ornithine:2-oxoglutarate 5-aminotransferase activity"/>
    <property type="evidence" value="ECO:0007669"/>
    <property type="project" value="UniProtKB-UniRule"/>
</dbReference>
<evidence type="ECO:0000256" key="4">
    <source>
        <dbReference type="ARBA" id="ARBA00022898"/>
    </source>
</evidence>
<feature type="binding site" evidence="5">
    <location>
        <begin position="218"/>
        <end position="221"/>
    </location>
    <ligand>
        <name>pyridoxal 5'-phosphate</name>
        <dbReference type="ChEBI" id="CHEBI:597326"/>
    </ligand>
</feature>
<evidence type="ECO:0000256" key="3">
    <source>
        <dbReference type="ARBA" id="ARBA00022679"/>
    </source>
</evidence>
<dbReference type="PIRSF" id="PIRSF000521">
    <property type="entry name" value="Transaminase_4ab_Lys_Orn"/>
    <property type="match status" value="1"/>
</dbReference>
<comment type="miscellaneous">
    <text evidence="5">May also have succinyldiaminopimelate aminotransferase activity, thus carrying out the corresponding step in lysine biosynthesis.</text>
</comment>
<dbReference type="InterPro" id="IPR015424">
    <property type="entry name" value="PyrdxlP-dep_Trfase"/>
</dbReference>
<keyword evidence="7" id="KW-1185">Reference proteome</keyword>
<accession>A0A133V8T7</accession>
<gene>
    <name evidence="5" type="primary">argD</name>
    <name evidence="6" type="ORF">AKJ43_00225</name>
</gene>
<feature type="binding site" evidence="5">
    <location>
        <position position="132"/>
    </location>
    <ligand>
        <name>pyridoxal 5'-phosphate</name>
        <dbReference type="ChEBI" id="CHEBI:597326"/>
    </ligand>
</feature>
<evidence type="ECO:0000256" key="5">
    <source>
        <dbReference type="HAMAP-Rule" id="MF_01107"/>
    </source>
</evidence>
<comment type="caution">
    <text evidence="6">The sequence shown here is derived from an EMBL/GenBank/DDBJ whole genome shotgun (WGS) entry which is preliminary data.</text>
</comment>
<feature type="binding site" evidence="5">
    <location>
        <position position="275"/>
    </location>
    <ligand>
        <name>N(2)-acetyl-L-ornithine</name>
        <dbReference type="ChEBI" id="CHEBI:57805"/>
    </ligand>
</feature>
<feature type="binding site" evidence="5">
    <location>
        <position position="135"/>
    </location>
    <ligand>
        <name>N(2)-acetyl-L-ornithine</name>
        <dbReference type="ChEBI" id="CHEBI:57805"/>
    </ligand>
</feature>
<organism evidence="6 7">
    <name type="scientific">candidate division MSBL1 archaeon SCGC-AAA261D19</name>
    <dbReference type="NCBI Taxonomy" id="1698273"/>
    <lineage>
        <taxon>Archaea</taxon>
        <taxon>Methanobacteriati</taxon>
        <taxon>Methanobacteriota</taxon>
        <taxon>candidate division MSBL1</taxon>
    </lineage>
</organism>
<proteinExistence type="inferred from homology"/>
<comment type="catalytic activity">
    <reaction evidence="5">
        <text>N(2)-acetyl-L-ornithine + 2-oxoglutarate = N-acetyl-L-glutamate 5-semialdehyde + L-glutamate</text>
        <dbReference type="Rhea" id="RHEA:18049"/>
        <dbReference type="ChEBI" id="CHEBI:16810"/>
        <dbReference type="ChEBI" id="CHEBI:29123"/>
        <dbReference type="ChEBI" id="CHEBI:29985"/>
        <dbReference type="ChEBI" id="CHEBI:57805"/>
        <dbReference type="EC" id="2.6.1.11"/>
    </reaction>
</comment>
<dbReference type="EMBL" id="LHXX01000002">
    <property type="protein sequence ID" value="KXB02839.1"/>
    <property type="molecule type" value="Genomic_DNA"/>
</dbReference>
<dbReference type="Gene3D" id="3.40.640.10">
    <property type="entry name" value="Type I PLP-dependent aspartate aminotransferase-like (Major domain)"/>
    <property type="match status" value="1"/>
</dbReference>
<dbReference type="NCBIfam" id="TIGR00707">
    <property type="entry name" value="argD"/>
    <property type="match status" value="1"/>
</dbReference>
<comment type="subunit">
    <text evidence="5">Homodimer.</text>
</comment>
<dbReference type="UniPathway" id="UPA00068">
    <property type="reaction ID" value="UER00109"/>
</dbReference>
<dbReference type="Gene3D" id="3.90.1150.10">
    <property type="entry name" value="Aspartate Aminotransferase, domain 1"/>
    <property type="match status" value="1"/>
</dbReference>
<dbReference type="GO" id="GO:0042802">
    <property type="term" value="F:identical protein binding"/>
    <property type="evidence" value="ECO:0007669"/>
    <property type="project" value="TreeGrafter"/>
</dbReference>
<keyword evidence="1 5" id="KW-0032">Aminotransferase</keyword>
<keyword evidence="5" id="KW-0055">Arginine biosynthesis</keyword>
<dbReference type="InterPro" id="IPR015421">
    <property type="entry name" value="PyrdxlP-dep_Trfase_major"/>
</dbReference>
<evidence type="ECO:0000313" key="6">
    <source>
        <dbReference type="EMBL" id="KXB02839.1"/>
    </source>
</evidence>
<keyword evidence="3 5" id="KW-0808">Transferase</keyword>
<dbReference type="PANTHER" id="PTHR11986">
    <property type="entry name" value="AMINOTRANSFERASE CLASS III"/>
    <property type="match status" value="1"/>
</dbReference>
<comment type="similarity">
    <text evidence="5">Belongs to the class-III pyridoxal-phosphate-dependent aminotransferase family. ArgD subfamily.</text>
</comment>
<dbReference type="InterPro" id="IPR050103">
    <property type="entry name" value="Class-III_PLP-dep_AT"/>
</dbReference>
<feature type="binding site" evidence="5">
    <location>
        <position position="276"/>
    </location>
    <ligand>
        <name>pyridoxal 5'-phosphate</name>
        <dbReference type="ChEBI" id="CHEBI:597326"/>
    </ligand>
</feature>
<dbReference type="Pfam" id="PF00202">
    <property type="entry name" value="Aminotran_3"/>
    <property type="match status" value="1"/>
</dbReference>
<keyword evidence="5" id="KW-0963">Cytoplasm</keyword>
<dbReference type="FunFam" id="3.40.640.10:FF:000004">
    <property type="entry name" value="Acetylornithine aminotransferase"/>
    <property type="match status" value="1"/>
</dbReference>
<evidence type="ECO:0000256" key="2">
    <source>
        <dbReference type="ARBA" id="ARBA00022605"/>
    </source>
</evidence>
<comment type="subcellular location">
    <subcellularLocation>
        <location evidence="5">Cytoplasm</location>
    </subcellularLocation>
</comment>
<comment type="cofactor">
    <cofactor evidence="5">
        <name>pyridoxal 5'-phosphate</name>
        <dbReference type="ChEBI" id="CHEBI:597326"/>
    </cofactor>
    <text evidence="5">Binds 1 pyridoxal phosphate per subunit.</text>
</comment>
<feature type="binding site" evidence="5">
    <location>
        <begin position="105"/>
        <end position="106"/>
    </location>
    <ligand>
        <name>pyridoxal 5'-phosphate</name>
        <dbReference type="ChEBI" id="CHEBI:597326"/>
    </ligand>
</feature>
<dbReference type="InterPro" id="IPR015422">
    <property type="entry name" value="PyrdxlP-dep_Trfase_small"/>
</dbReference>
<dbReference type="InterPro" id="IPR004636">
    <property type="entry name" value="AcOrn/SuccOrn_fam"/>
</dbReference>
<dbReference type="SUPFAM" id="SSF53383">
    <property type="entry name" value="PLP-dependent transferases"/>
    <property type="match status" value="1"/>
</dbReference>
<dbReference type="PATRIC" id="fig|1698273.3.peg.46"/>
<dbReference type="GO" id="GO:0006526">
    <property type="term" value="P:L-arginine biosynthetic process"/>
    <property type="evidence" value="ECO:0007669"/>
    <property type="project" value="UniProtKB-UniRule"/>
</dbReference>
<protein>
    <recommendedName>
        <fullName evidence="5">Acetylornithine aminotransferase</fullName>
        <shortName evidence="5">ACOAT</shortName>
        <ecNumber evidence="5">2.6.1.11</ecNumber>
    </recommendedName>
</protein>
<dbReference type="PANTHER" id="PTHR11986:SF79">
    <property type="entry name" value="ACETYLORNITHINE AMINOTRANSFERASE, MITOCHONDRIAL"/>
    <property type="match status" value="1"/>
</dbReference>
<comment type="pathway">
    <text evidence="5">Amino-acid biosynthesis; L-arginine biosynthesis; N(2)-acetyl-L-ornithine from L-glutamate: step 4/4.</text>
</comment>
<keyword evidence="4 5" id="KW-0663">Pyridoxal phosphate</keyword>
<dbReference type="NCBIfam" id="NF002325">
    <property type="entry name" value="PRK01278.1"/>
    <property type="match status" value="1"/>
</dbReference>
<dbReference type="InterPro" id="IPR049704">
    <property type="entry name" value="Aminotrans_3_PPA_site"/>
</dbReference>
<evidence type="ECO:0000256" key="1">
    <source>
        <dbReference type="ARBA" id="ARBA00022576"/>
    </source>
</evidence>
<dbReference type="AlphaFoldDB" id="A0A133V8T7"/>
<dbReference type="GO" id="GO:0030170">
    <property type="term" value="F:pyridoxal phosphate binding"/>
    <property type="evidence" value="ECO:0007669"/>
    <property type="project" value="InterPro"/>
</dbReference>
<dbReference type="HAMAP" id="MF_01107">
    <property type="entry name" value="ArgD_aminotrans_3"/>
    <property type="match status" value="1"/>
</dbReference>
<dbReference type="InterPro" id="IPR005814">
    <property type="entry name" value="Aminotrans_3"/>
</dbReference>
<dbReference type="GO" id="GO:0005737">
    <property type="term" value="C:cytoplasm"/>
    <property type="evidence" value="ECO:0007669"/>
    <property type="project" value="UniProtKB-SubCell"/>
</dbReference>
<feature type="modified residue" description="N6-(pyridoxal phosphate)lysine" evidence="5">
    <location>
        <position position="247"/>
    </location>
</feature>
<dbReference type="PROSITE" id="PS00600">
    <property type="entry name" value="AA_TRANSFER_CLASS_3"/>
    <property type="match status" value="1"/>
</dbReference>
<dbReference type="EC" id="2.6.1.11" evidence="5"/>
<dbReference type="Proteomes" id="UP000070400">
    <property type="component" value="Unassembled WGS sequence"/>
</dbReference>
<evidence type="ECO:0000313" key="7">
    <source>
        <dbReference type="Proteomes" id="UP000070400"/>
    </source>
</evidence>
<name>A0A133V8T7_9EURY</name>
<sequence length="394" mass="43068">MKSVLDLDKEYVAQTYGRQPIVLSEGSGVKVKDIEGNEYLDFVAGIATCALGHSHPAVTKAISKQAKKLVHVSNLFYNRPQVELAKALAEVTPDPIKKFFFCNSGTEAVEAAFKLAVKHTGRSHIIALEGSFHGRTLAALGATWEKSYREPFKALIPPAFKFAPFDDLDGIKGVINDQTAAVIAEPIQGEGGINVPSENFLSGLRDICDDFETLLIFDEIQSGMGRTGKWFASEHWNVEPDIMTMAKALGNGFPIGCMGAKSKVMNSFSPGDHASTFGGNPLACTAGKAVVETMKKERLPQHAKEIGRYFKKKLKELAKKHRSVREVRGRGLMLALELADEESAKLSVAKAQEKGILINRTAKNVLRFVPPLLIEQKHVNQLINALDQILKVTS</sequence>
<reference evidence="6 7" key="1">
    <citation type="journal article" date="2016" name="Sci. Rep.">
        <title>Metabolic traits of an uncultured archaeal lineage -MSBL1- from brine pools of the Red Sea.</title>
        <authorList>
            <person name="Mwirichia R."/>
            <person name="Alam I."/>
            <person name="Rashid M."/>
            <person name="Vinu M."/>
            <person name="Ba-Alawi W."/>
            <person name="Anthony Kamau A."/>
            <person name="Kamanda Ngugi D."/>
            <person name="Goker M."/>
            <person name="Klenk H.P."/>
            <person name="Bajic V."/>
            <person name="Stingl U."/>
        </authorList>
    </citation>
    <scope>NUCLEOTIDE SEQUENCE [LARGE SCALE GENOMIC DNA]</scope>
    <source>
        <strain evidence="6">SCGC-AAA261D19</strain>
    </source>
</reference>
<keyword evidence="2 5" id="KW-0028">Amino-acid biosynthesis</keyword>